<sequence length="97" mass="10596">MSLCAVQPVGGGCFCESGDRGGLGLGEALDLVPMFEANSACKRAAMGLWMHHRMLRSCTIISKEWLERHEGNVNPAALQRKIMMEPLRVLTATNQPV</sequence>
<feature type="non-terminal residue" evidence="1">
    <location>
        <position position="97"/>
    </location>
</feature>
<keyword evidence="2" id="KW-1185">Reference proteome</keyword>
<feature type="non-terminal residue" evidence="1">
    <location>
        <position position="1"/>
    </location>
</feature>
<protein>
    <submittedName>
        <fullName evidence="1">Uncharacterized protein</fullName>
    </submittedName>
</protein>
<gene>
    <name evidence="1" type="ORF">HaLaN_27724</name>
</gene>
<reference evidence="1 2" key="1">
    <citation type="submission" date="2020-02" db="EMBL/GenBank/DDBJ databases">
        <title>Draft genome sequence of Haematococcus lacustris strain NIES-144.</title>
        <authorList>
            <person name="Morimoto D."/>
            <person name="Nakagawa S."/>
            <person name="Yoshida T."/>
            <person name="Sawayama S."/>
        </authorList>
    </citation>
    <scope>NUCLEOTIDE SEQUENCE [LARGE SCALE GENOMIC DNA]</scope>
    <source>
        <strain evidence="1 2">NIES-144</strain>
    </source>
</reference>
<organism evidence="1 2">
    <name type="scientific">Haematococcus lacustris</name>
    <name type="common">Green alga</name>
    <name type="synonym">Haematococcus pluvialis</name>
    <dbReference type="NCBI Taxonomy" id="44745"/>
    <lineage>
        <taxon>Eukaryota</taxon>
        <taxon>Viridiplantae</taxon>
        <taxon>Chlorophyta</taxon>
        <taxon>core chlorophytes</taxon>
        <taxon>Chlorophyceae</taxon>
        <taxon>CS clade</taxon>
        <taxon>Chlamydomonadales</taxon>
        <taxon>Haematococcaceae</taxon>
        <taxon>Haematococcus</taxon>
    </lineage>
</organism>
<evidence type="ECO:0000313" key="1">
    <source>
        <dbReference type="EMBL" id="GFH29119.1"/>
    </source>
</evidence>
<comment type="caution">
    <text evidence="1">The sequence shown here is derived from an EMBL/GenBank/DDBJ whole genome shotgun (WGS) entry which is preliminary data.</text>
</comment>
<dbReference type="AlphaFoldDB" id="A0A6A0A8S1"/>
<dbReference type="EMBL" id="BLLF01004191">
    <property type="protein sequence ID" value="GFH29119.1"/>
    <property type="molecule type" value="Genomic_DNA"/>
</dbReference>
<name>A0A6A0A8S1_HAELA</name>
<evidence type="ECO:0000313" key="2">
    <source>
        <dbReference type="Proteomes" id="UP000485058"/>
    </source>
</evidence>
<dbReference type="Proteomes" id="UP000485058">
    <property type="component" value="Unassembled WGS sequence"/>
</dbReference>
<accession>A0A6A0A8S1</accession>
<proteinExistence type="predicted"/>